<dbReference type="Proteomes" id="UP001328107">
    <property type="component" value="Unassembled WGS sequence"/>
</dbReference>
<reference evidence="2" key="1">
    <citation type="submission" date="2022-10" db="EMBL/GenBank/DDBJ databases">
        <title>Genome assembly of Pristionchus species.</title>
        <authorList>
            <person name="Yoshida K."/>
            <person name="Sommer R.J."/>
        </authorList>
    </citation>
    <scope>NUCLEOTIDE SEQUENCE [LARGE SCALE GENOMIC DNA]</scope>
    <source>
        <strain evidence="2">RS5460</strain>
    </source>
</reference>
<keyword evidence="2" id="KW-1185">Reference proteome</keyword>
<dbReference type="AlphaFoldDB" id="A0AAN4ZHZ6"/>
<protein>
    <submittedName>
        <fullName evidence="1">Uncharacterized protein</fullName>
    </submittedName>
</protein>
<evidence type="ECO:0000313" key="1">
    <source>
        <dbReference type="EMBL" id="GMR38743.1"/>
    </source>
</evidence>
<gene>
    <name evidence="1" type="ORF">PMAYCL1PPCAC_08940</name>
</gene>
<name>A0AAN4ZHZ6_9BILA</name>
<proteinExistence type="predicted"/>
<dbReference type="EMBL" id="BTRK01000002">
    <property type="protein sequence ID" value="GMR38743.1"/>
    <property type="molecule type" value="Genomic_DNA"/>
</dbReference>
<comment type="caution">
    <text evidence="1">The sequence shown here is derived from an EMBL/GenBank/DDBJ whole genome shotgun (WGS) entry which is preliminary data.</text>
</comment>
<organism evidence="1 2">
    <name type="scientific">Pristionchus mayeri</name>
    <dbReference type="NCBI Taxonomy" id="1317129"/>
    <lineage>
        <taxon>Eukaryota</taxon>
        <taxon>Metazoa</taxon>
        <taxon>Ecdysozoa</taxon>
        <taxon>Nematoda</taxon>
        <taxon>Chromadorea</taxon>
        <taxon>Rhabditida</taxon>
        <taxon>Rhabditina</taxon>
        <taxon>Diplogasteromorpha</taxon>
        <taxon>Diplogasteroidea</taxon>
        <taxon>Neodiplogasteridae</taxon>
        <taxon>Pristionchus</taxon>
    </lineage>
</organism>
<feature type="non-terminal residue" evidence="1">
    <location>
        <position position="74"/>
    </location>
</feature>
<sequence length="74" mass="8149">GVCPRDDRALVIRGVNESGARVTFDTNANYILTFDAARNMWMLEFKPTGVRTWLVAVSCASTNDACPCEPLPML</sequence>
<evidence type="ECO:0000313" key="2">
    <source>
        <dbReference type="Proteomes" id="UP001328107"/>
    </source>
</evidence>
<accession>A0AAN4ZHZ6</accession>
<feature type="non-terminal residue" evidence="1">
    <location>
        <position position="1"/>
    </location>
</feature>